<comment type="subunit">
    <text evidence="5">Part of the ribosomal stalk of the 50S ribosomal subunit. The N-terminus interacts with L11 and the large rRNA to form the base of the stalk. The C-terminus forms an elongated spine to which L12 dimers bind in a sequential fashion forming a multimeric L10(L12)X complex.</text>
</comment>
<keyword evidence="3 5" id="KW-0687">Ribonucleoprotein</keyword>
<name>A0A7G9WHW9_9FIRM</name>
<organism evidence="6 7">
    <name type="scientific">Caproicibacterium amylolyticum</name>
    <dbReference type="NCBI Taxonomy" id="2766537"/>
    <lineage>
        <taxon>Bacteria</taxon>
        <taxon>Bacillati</taxon>
        <taxon>Bacillota</taxon>
        <taxon>Clostridia</taxon>
        <taxon>Eubacteriales</taxon>
        <taxon>Oscillospiraceae</taxon>
        <taxon>Caproicibacterium</taxon>
    </lineage>
</organism>
<dbReference type="InterPro" id="IPR043141">
    <property type="entry name" value="Ribosomal_uL10-like_sf"/>
</dbReference>
<dbReference type="PANTHER" id="PTHR11560">
    <property type="entry name" value="39S RIBOSOMAL PROTEIN L10, MITOCHONDRIAL"/>
    <property type="match status" value="1"/>
</dbReference>
<keyword evidence="7" id="KW-1185">Reference proteome</keyword>
<dbReference type="NCBIfam" id="NF000955">
    <property type="entry name" value="PRK00099.1-1"/>
    <property type="match status" value="1"/>
</dbReference>
<dbReference type="Proteomes" id="UP000516046">
    <property type="component" value="Chromosome"/>
</dbReference>
<dbReference type="InterPro" id="IPR047865">
    <property type="entry name" value="Ribosomal_uL10_bac_type"/>
</dbReference>
<dbReference type="SUPFAM" id="SSF160369">
    <property type="entry name" value="Ribosomal protein L10-like"/>
    <property type="match status" value="1"/>
</dbReference>
<dbReference type="EMBL" id="CP060696">
    <property type="protein sequence ID" value="QNO18281.1"/>
    <property type="molecule type" value="Genomic_DNA"/>
</dbReference>
<dbReference type="GO" id="GO:0015934">
    <property type="term" value="C:large ribosomal subunit"/>
    <property type="evidence" value="ECO:0007669"/>
    <property type="project" value="InterPro"/>
</dbReference>
<sequence>MPSEKILDAKKQAVAALTEEIKGAKVGVLVNYKGITVADDTKLRKDLREAGDSYKVVKNTLLKRALADAGVSGLDELLEGTTALATGEDYVSAAKVLTSYAKDNKDFKVKGGFLDGAAVDDAAIKNLAELPSKEVLVAQVLGGLNAPISGFVTVLNGTLKGLVVALNAIAEKQSAAQA</sequence>
<dbReference type="HAMAP" id="MF_00362">
    <property type="entry name" value="Ribosomal_uL10"/>
    <property type="match status" value="1"/>
</dbReference>
<dbReference type="InterPro" id="IPR022973">
    <property type="entry name" value="Ribosomal_uL10_bac"/>
</dbReference>
<dbReference type="GO" id="GO:0003735">
    <property type="term" value="F:structural constituent of ribosome"/>
    <property type="evidence" value="ECO:0007669"/>
    <property type="project" value="InterPro"/>
</dbReference>
<dbReference type="Gene3D" id="6.10.250.290">
    <property type="match status" value="1"/>
</dbReference>
<protein>
    <recommendedName>
        <fullName evidence="4 5">Large ribosomal subunit protein uL10</fullName>
    </recommendedName>
</protein>
<accession>A0A7G9WHW9</accession>
<evidence type="ECO:0000256" key="5">
    <source>
        <dbReference type="HAMAP-Rule" id="MF_00362"/>
    </source>
</evidence>
<evidence type="ECO:0000313" key="7">
    <source>
        <dbReference type="Proteomes" id="UP000516046"/>
    </source>
</evidence>
<dbReference type="CDD" id="cd05797">
    <property type="entry name" value="Ribosomal_L10"/>
    <property type="match status" value="1"/>
</dbReference>
<evidence type="ECO:0000313" key="6">
    <source>
        <dbReference type="EMBL" id="QNO18281.1"/>
    </source>
</evidence>
<dbReference type="Gene3D" id="3.30.70.1730">
    <property type="match status" value="1"/>
</dbReference>
<comment type="function">
    <text evidence="5">Forms part of the ribosomal stalk, playing a central role in the interaction of the ribosome with GTP-bound translation factors.</text>
</comment>
<evidence type="ECO:0000256" key="4">
    <source>
        <dbReference type="ARBA" id="ARBA00035202"/>
    </source>
</evidence>
<dbReference type="AlphaFoldDB" id="A0A7G9WHW9"/>
<evidence type="ECO:0000256" key="2">
    <source>
        <dbReference type="ARBA" id="ARBA00022980"/>
    </source>
</evidence>
<dbReference type="InterPro" id="IPR001790">
    <property type="entry name" value="Ribosomal_uL10"/>
</dbReference>
<dbReference type="GO" id="GO:0006412">
    <property type="term" value="P:translation"/>
    <property type="evidence" value="ECO:0007669"/>
    <property type="project" value="UniProtKB-UniRule"/>
</dbReference>
<dbReference type="Pfam" id="PF00466">
    <property type="entry name" value="Ribosomal_L10"/>
    <property type="match status" value="1"/>
</dbReference>
<dbReference type="GO" id="GO:0070180">
    <property type="term" value="F:large ribosomal subunit rRNA binding"/>
    <property type="evidence" value="ECO:0007669"/>
    <property type="project" value="UniProtKB-UniRule"/>
</dbReference>
<comment type="similarity">
    <text evidence="1 5">Belongs to the universal ribosomal protein uL10 family.</text>
</comment>
<gene>
    <name evidence="5 6" type="primary">rplJ</name>
    <name evidence="6" type="ORF">H6X83_01040</name>
</gene>
<dbReference type="KEGG" id="caml:H6X83_01040"/>
<keyword evidence="5" id="KW-0699">rRNA-binding</keyword>
<evidence type="ECO:0000256" key="1">
    <source>
        <dbReference type="ARBA" id="ARBA00008889"/>
    </source>
</evidence>
<keyword evidence="2 5" id="KW-0689">Ribosomal protein</keyword>
<proteinExistence type="inferred from homology"/>
<dbReference type="InterPro" id="IPR002363">
    <property type="entry name" value="Ribosomal_uL10_CS_bac"/>
</dbReference>
<reference evidence="6 7" key="1">
    <citation type="submission" date="2020-08" db="EMBL/GenBank/DDBJ databases">
        <authorList>
            <person name="Ren C."/>
            <person name="Gu Y."/>
            <person name="Xu Y."/>
        </authorList>
    </citation>
    <scope>NUCLEOTIDE SEQUENCE [LARGE SCALE GENOMIC DNA]</scope>
    <source>
        <strain evidence="6 7">LBM18003</strain>
    </source>
</reference>
<keyword evidence="5" id="KW-0694">RNA-binding</keyword>
<dbReference type="PROSITE" id="PS01109">
    <property type="entry name" value="RIBOSOMAL_L10"/>
    <property type="match status" value="1"/>
</dbReference>
<dbReference type="RefSeq" id="WP_212507346.1">
    <property type="nucleotide sequence ID" value="NZ_CP060696.1"/>
</dbReference>
<evidence type="ECO:0000256" key="3">
    <source>
        <dbReference type="ARBA" id="ARBA00023274"/>
    </source>
</evidence>